<reference evidence="3 4" key="1">
    <citation type="submission" date="2014-11" db="EMBL/GenBank/DDBJ databases">
        <title>Draft Genome Sequence of Brevibacterium linens AE038-8.</title>
        <authorList>
            <person name="Maizel D."/>
            <person name="Utturkar S.M."/>
            <person name="Brown S.D."/>
            <person name="Ferrero M."/>
            <person name="Rosen B.P."/>
        </authorList>
    </citation>
    <scope>NUCLEOTIDE SEQUENCE [LARGE SCALE GENOMIC DNA]</scope>
    <source>
        <strain evidence="3 4">AE038-8</strain>
    </source>
</reference>
<dbReference type="PANTHER" id="PTHR39430:SF1">
    <property type="entry name" value="PROTEASE"/>
    <property type="match status" value="1"/>
</dbReference>
<evidence type="ECO:0000313" key="4">
    <source>
        <dbReference type="Proteomes" id="UP000031488"/>
    </source>
</evidence>
<feature type="transmembrane region" description="Helical" evidence="1">
    <location>
        <begin position="196"/>
        <end position="214"/>
    </location>
</feature>
<evidence type="ECO:0000259" key="2">
    <source>
        <dbReference type="Pfam" id="PF02517"/>
    </source>
</evidence>
<keyword evidence="4" id="KW-1185">Reference proteome</keyword>
<feature type="domain" description="CAAX prenyl protease 2/Lysostaphin resistance protein A-like" evidence="2">
    <location>
        <begin position="135"/>
        <end position="232"/>
    </location>
</feature>
<gene>
    <name evidence="3" type="ORF">AE0388_2244</name>
</gene>
<dbReference type="GO" id="GO:0004175">
    <property type="term" value="F:endopeptidase activity"/>
    <property type="evidence" value="ECO:0007669"/>
    <property type="project" value="UniProtKB-ARBA"/>
</dbReference>
<dbReference type="EMBL" id="JTJZ01000020">
    <property type="protein sequence ID" value="KHS51694.1"/>
    <property type="molecule type" value="Genomic_DNA"/>
</dbReference>
<dbReference type="OrthoDB" id="6059004at2"/>
<dbReference type="RefSeq" id="WP_052240027.1">
    <property type="nucleotide sequence ID" value="NZ_JTJZ01000020.1"/>
</dbReference>
<keyword evidence="1" id="KW-0812">Transmembrane</keyword>
<dbReference type="GO" id="GO:0080120">
    <property type="term" value="P:CAAX-box protein maturation"/>
    <property type="evidence" value="ECO:0007669"/>
    <property type="project" value="UniProtKB-ARBA"/>
</dbReference>
<feature type="transmembrane region" description="Helical" evidence="1">
    <location>
        <begin position="20"/>
        <end position="43"/>
    </location>
</feature>
<accession>A0A0B8ZZI2</accession>
<feature type="transmembrane region" description="Helical" evidence="1">
    <location>
        <begin position="96"/>
        <end position="119"/>
    </location>
</feature>
<organism evidence="3 4">
    <name type="scientific">Brevibacterium linens</name>
    <dbReference type="NCBI Taxonomy" id="1703"/>
    <lineage>
        <taxon>Bacteria</taxon>
        <taxon>Bacillati</taxon>
        <taxon>Actinomycetota</taxon>
        <taxon>Actinomycetes</taxon>
        <taxon>Micrococcales</taxon>
        <taxon>Brevibacteriaceae</taxon>
        <taxon>Brevibacterium</taxon>
    </lineage>
</organism>
<evidence type="ECO:0000256" key="1">
    <source>
        <dbReference type="SAM" id="Phobius"/>
    </source>
</evidence>
<feature type="transmembrane region" description="Helical" evidence="1">
    <location>
        <begin position="169"/>
        <end position="189"/>
    </location>
</feature>
<dbReference type="PATRIC" id="fig|1703.6.peg.2141"/>
<sequence>MGHVNASPEPARPSRLAALLLRILVVTAGALLIWLCVIGLTDLLLGAEMSVTKHIANAVGIFVLTVPLALALRSYVDRLPVATLGLRSDQPAWSSLLLGVATWLLPAVVGLGVSLSVGWVEIRLSSSTWELIGAVALLIVLVFTFEAFPEELIFRGYIQHNLSAAMAPWAAVAVQAGFFMLWGTAFWVIGNGWGVLAERAVLFFVMGVVLGVIRHIAGSLWAPIGFHIAFQVTMQLMLGTRYADIDVSSEWIFTLATAVLAFCTATTIAGGIWRGPHNWKYPEPEH</sequence>
<feature type="transmembrane region" description="Helical" evidence="1">
    <location>
        <begin position="251"/>
        <end position="273"/>
    </location>
</feature>
<protein>
    <submittedName>
        <fullName evidence="3">Abortive infection protein</fullName>
    </submittedName>
</protein>
<dbReference type="Proteomes" id="UP000031488">
    <property type="component" value="Unassembled WGS sequence"/>
</dbReference>
<name>A0A0B8ZZI2_BRELN</name>
<keyword evidence="1" id="KW-1133">Transmembrane helix</keyword>
<proteinExistence type="predicted"/>
<dbReference type="AlphaFoldDB" id="A0A0B8ZZI2"/>
<feature type="transmembrane region" description="Helical" evidence="1">
    <location>
        <begin position="131"/>
        <end position="149"/>
    </location>
</feature>
<evidence type="ECO:0000313" key="3">
    <source>
        <dbReference type="EMBL" id="KHS51694.1"/>
    </source>
</evidence>
<dbReference type="PANTHER" id="PTHR39430">
    <property type="entry name" value="MEMBRANE-ASSOCIATED PROTEASE-RELATED"/>
    <property type="match status" value="1"/>
</dbReference>
<dbReference type="Pfam" id="PF02517">
    <property type="entry name" value="Rce1-like"/>
    <property type="match status" value="1"/>
</dbReference>
<dbReference type="InterPro" id="IPR003675">
    <property type="entry name" value="Rce1/LyrA-like_dom"/>
</dbReference>
<feature type="transmembrane region" description="Helical" evidence="1">
    <location>
        <begin position="55"/>
        <end position="76"/>
    </location>
</feature>
<keyword evidence="1" id="KW-0472">Membrane</keyword>
<comment type="caution">
    <text evidence="3">The sequence shown here is derived from an EMBL/GenBank/DDBJ whole genome shotgun (WGS) entry which is preliminary data.</text>
</comment>